<dbReference type="PROSITE" id="PS51898">
    <property type="entry name" value="TYR_RECOMBINASE"/>
    <property type="match status" value="1"/>
</dbReference>
<accession>A0A9P1NS06</accession>
<evidence type="ECO:0000256" key="4">
    <source>
        <dbReference type="ARBA" id="ARBA00023172"/>
    </source>
</evidence>
<evidence type="ECO:0000313" key="6">
    <source>
        <dbReference type="EMBL" id="CCD03684.1"/>
    </source>
</evidence>
<evidence type="ECO:0000313" key="7">
    <source>
        <dbReference type="Proteomes" id="UP000007319"/>
    </source>
</evidence>
<dbReference type="AlphaFoldDB" id="A0A9P1NS06"/>
<dbReference type="InterPro" id="IPR002104">
    <property type="entry name" value="Integrase_catalytic"/>
</dbReference>
<keyword evidence="4" id="KW-0233">DNA recombination</keyword>
<dbReference type="GO" id="GO:0015074">
    <property type="term" value="P:DNA integration"/>
    <property type="evidence" value="ECO:0007669"/>
    <property type="project" value="UniProtKB-KW"/>
</dbReference>
<evidence type="ECO:0000256" key="1">
    <source>
        <dbReference type="ARBA" id="ARBA00008857"/>
    </source>
</evidence>
<dbReference type="SUPFAM" id="SSF56349">
    <property type="entry name" value="DNA breaking-rejoining enzymes"/>
    <property type="match status" value="1"/>
</dbReference>
<dbReference type="GO" id="GO:0003677">
    <property type="term" value="F:DNA binding"/>
    <property type="evidence" value="ECO:0007669"/>
    <property type="project" value="UniProtKB-KW"/>
</dbReference>
<evidence type="ECO:0000256" key="3">
    <source>
        <dbReference type="ARBA" id="ARBA00023125"/>
    </source>
</evidence>
<dbReference type="InterPro" id="IPR010998">
    <property type="entry name" value="Integrase_recombinase_N"/>
</dbReference>
<keyword evidence="6" id="KW-0614">Plasmid</keyword>
<dbReference type="CDD" id="cd00397">
    <property type="entry name" value="DNA_BRE_C"/>
    <property type="match status" value="1"/>
</dbReference>
<evidence type="ECO:0000259" key="5">
    <source>
        <dbReference type="PROSITE" id="PS51898"/>
    </source>
</evidence>
<dbReference type="Proteomes" id="UP000007319">
    <property type="component" value="Plasmid AZOBR_p4"/>
</dbReference>
<proteinExistence type="inferred from homology"/>
<keyword evidence="2" id="KW-0229">DNA integration</keyword>
<keyword evidence="3" id="KW-0238">DNA-binding</keyword>
<dbReference type="InterPro" id="IPR011010">
    <property type="entry name" value="DNA_brk_join_enz"/>
</dbReference>
<feature type="domain" description="Tyr recombinase" evidence="5">
    <location>
        <begin position="209"/>
        <end position="407"/>
    </location>
</feature>
<reference evidence="6 7" key="1">
    <citation type="journal article" date="2011" name="PLoS Genet.">
        <title>Azospirillum genomes reveal transition of bacteria from aquatic to terrestrial environments.</title>
        <authorList>
            <person name="Wisniewski-Dye F."/>
            <person name="Borziak K."/>
            <person name="Khalsa-Moyers G."/>
            <person name="Alexandre G."/>
            <person name="Sukharnikov L.O."/>
            <person name="Wuichet K."/>
            <person name="Hurst G.B."/>
            <person name="McDonald W.H."/>
            <person name="Robertson J.S."/>
            <person name="Barbe V."/>
            <person name="Calteau A."/>
            <person name="Rouy Z."/>
            <person name="Mangenot S."/>
            <person name="Prigent-Combaret C."/>
            <person name="Normand P."/>
            <person name="Boyer M."/>
            <person name="Siguier P."/>
            <person name="Dessaux Y."/>
            <person name="Elmerich C."/>
            <person name="Condemine G."/>
            <person name="Krishnen G."/>
            <person name="Kennedy I."/>
            <person name="Paterson A.H."/>
            <person name="Gonzalez V."/>
            <person name="Mavingui P."/>
            <person name="Zhulin I.B."/>
        </authorList>
    </citation>
    <scope>NUCLEOTIDE SEQUENCE [LARGE SCALE GENOMIC DNA]</scope>
    <source>
        <strain evidence="6 7">Sp245</strain>
    </source>
</reference>
<dbReference type="PANTHER" id="PTHR30349:SF41">
    <property type="entry name" value="INTEGRASE_RECOMBINASE PROTEIN MJ0367-RELATED"/>
    <property type="match status" value="1"/>
</dbReference>
<gene>
    <name evidence="6" type="ORF">AZOBR_p470100</name>
</gene>
<organism evidence="6 7">
    <name type="scientific">Azospirillum baldaniorum</name>
    <dbReference type="NCBI Taxonomy" id="1064539"/>
    <lineage>
        <taxon>Bacteria</taxon>
        <taxon>Pseudomonadati</taxon>
        <taxon>Pseudomonadota</taxon>
        <taxon>Alphaproteobacteria</taxon>
        <taxon>Rhodospirillales</taxon>
        <taxon>Azospirillaceae</taxon>
        <taxon>Azospirillum</taxon>
    </lineage>
</organism>
<dbReference type="KEGG" id="abs:AZOBR_p470100"/>
<dbReference type="InterPro" id="IPR013762">
    <property type="entry name" value="Integrase-like_cat_sf"/>
</dbReference>
<sequence>MTESFQLFQRAGSSKWWVRFSIKGQGQIRKSLDTTDQNEAHQRARKAFYEASYRAENGLTATVVKFATVAEEFIAKIEREVKRGERNVAQGQKAPATIRRYFVGYFGDRPVDGITDRDVSAYIEWRKDYWTTGPGKDIAFIPYMRAGRQIRRPVTKREVPSLSRQRNESVLLRQLLRFAAKQGYIKQAAMPEIEVTKAPDVPRPSFTANEFGKLTETSLARISETSNDRVRRDRAILHAYMMIAAFTGCRPTEMKGLNWGDVLGYRDGREKSFAERDIRIRVRGKGKFRTFIPLEAALPSFDLLWTFAKNALGREPIDSDPVFVTTQGKRLDSVKRSLSELLSACDLLTDHRGVRRTSYSFRHFYISQQLMAGVDVFILAQNTGTSSDMIHRFYADVRECPEFRARRGGLSIRRSSPLRTARRR</sequence>
<name>A0A9P1NS06_9PROT</name>
<protein>
    <recommendedName>
        <fullName evidence="5">Tyr recombinase domain-containing protein</fullName>
    </recommendedName>
</protein>
<dbReference type="EMBL" id="HE577331">
    <property type="protein sequence ID" value="CCD03684.1"/>
    <property type="molecule type" value="Genomic_DNA"/>
</dbReference>
<dbReference type="GO" id="GO:0006310">
    <property type="term" value="P:DNA recombination"/>
    <property type="evidence" value="ECO:0007669"/>
    <property type="project" value="UniProtKB-KW"/>
</dbReference>
<dbReference type="InterPro" id="IPR050090">
    <property type="entry name" value="Tyrosine_recombinase_XerCD"/>
</dbReference>
<evidence type="ECO:0000256" key="2">
    <source>
        <dbReference type="ARBA" id="ARBA00022908"/>
    </source>
</evidence>
<dbReference type="Gene3D" id="1.10.443.10">
    <property type="entry name" value="Intergrase catalytic core"/>
    <property type="match status" value="1"/>
</dbReference>
<dbReference type="PANTHER" id="PTHR30349">
    <property type="entry name" value="PHAGE INTEGRASE-RELATED"/>
    <property type="match status" value="1"/>
</dbReference>
<comment type="similarity">
    <text evidence="1">Belongs to the 'phage' integrase family.</text>
</comment>
<keyword evidence="7" id="KW-1185">Reference proteome</keyword>
<dbReference type="Gene3D" id="1.10.150.130">
    <property type="match status" value="1"/>
</dbReference>
<dbReference type="RefSeq" id="WP_014200173.1">
    <property type="nucleotide sequence ID" value="NC_016596.1"/>
</dbReference>
<geneLocation type="plasmid" evidence="6 7">
    <name>AZOBR_p4</name>
</geneLocation>